<keyword evidence="3" id="KW-1185">Reference proteome</keyword>
<proteinExistence type="predicted"/>
<organism evidence="2 3">
    <name type="scientific">Komagataella phaffii (strain ATCC 76273 / CBS 7435 / CECT 11047 / NRRL Y-11430 / Wegner 21-1)</name>
    <name type="common">Yeast</name>
    <name type="synonym">Pichia pastoris</name>
    <dbReference type="NCBI Taxonomy" id="981350"/>
    <lineage>
        <taxon>Eukaryota</taxon>
        <taxon>Fungi</taxon>
        <taxon>Dikarya</taxon>
        <taxon>Ascomycota</taxon>
        <taxon>Saccharomycotina</taxon>
        <taxon>Pichiomycetes</taxon>
        <taxon>Pichiales</taxon>
        <taxon>Pichiaceae</taxon>
        <taxon>Komagataella</taxon>
    </lineage>
</organism>
<gene>
    <name evidence="2" type="ordered locus">PP7435_Chr2-1011</name>
</gene>
<dbReference type="SUPFAM" id="SSF81383">
    <property type="entry name" value="F-box domain"/>
    <property type="match status" value="1"/>
</dbReference>
<dbReference type="InterPro" id="IPR001810">
    <property type="entry name" value="F-box_dom"/>
</dbReference>
<dbReference type="InterPro" id="IPR036047">
    <property type="entry name" value="F-box-like_dom_sf"/>
</dbReference>
<dbReference type="AlphaFoldDB" id="A0A1G4KPZ6"/>
<dbReference type="PROSITE" id="PS50181">
    <property type="entry name" value="FBOX"/>
    <property type="match status" value="1"/>
</dbReference>
<dbReference type="Proteomes" id="UP000006853">
    <property type="component" value="Chromosome 2"/>
</dbReference>
<accession>A0A1G4KPZ6</accession>
<name>A0A1G4KPZ6_KOMPC</name>
<protein>
    <recommendedName>
        <fullName evidence="1">F-box domain-containing protein</fullName>
    </recommendedName>
</protein>
<reference evidence="2 3" key="2">
    <citation type="journal article" date="2016" name="FEMS Yeast Res.">
        <title>Curation of the genome annotation of Pichia pastoris (Komagataella phaffii) CBS7435 from gene level to protein function.</title>
        <authorList>
            <person name="Valli M."/>
            <person name="Tatto N.E."/>
            <person name="Peymann A."/>
            <person name="Gruber C."/>
            <person name="Landes N."/>
            <person name="Ekker H."/>
            <person name="Thallinger G.G."/>
            <person name="Mattanovich D."/>
            <person name="Gasser B."/>
            <person name="Graf A.B."/>
        </authorList>
    </citation>
    <scope>GENOME REANNOTATION</scope>
    <source>
        <strain evidence="2 3">ATCC 76273 / CBS 7435 / CECT 11047 / NRRL Y-11430 / Wegner 21-1</strain>
    </source>
</reference>
<sequence length="486" mass="57421">MNLPIEIWSLISDHLDGNDLIKTRMTNHCMWQKLQDNELWRPKLEDFYSLNKDCEYQQYQDKGQLFQLYAKKRSIKSQLKGWLLNLCNGTGQLKDFQYWRNDLVPIFLQLQNEFQDIERLTERFFISNCLQVHRYSIFYQLLLSVCQKKKDLLLEDVFIAFHALHDSFYDNFKRRNQVYKRLTKSQIVEKNFLSNTQVVLTILQALRRSNLTLLHPLELSAMAQKACLQLGIKTTIHKMFLEVSDPTYKSGSSFLYISKDQVLSYSRENMFRLLARRSINFTDLEVSIPQFIERLCYHLNLSPFVVSLYRIFCQNDCSYFEFQTHKTIVGDFLRKQFQLHLPVLQNLFPNFQDFGVVELDISSLQKDYVTCLYSYLYLTNQHSSTQFPIGSVIKTRNNESAAIIGNKVQRDFVGTNKVVIYYHCLTNKNAPVICQEGSIIRQKVEDVNELFPNLDELGCFFKRYDKSSGMFVPNIYLERYLHISVK</sequence>
<evidence type="ECO:0000313" key="2">
    <source>
        <dbReference type="EMBL" id="SCV12089.1"/>
    </source>
</evidence>
<reference evidence="2 3" key="1">
    <citation type="journal article" date="2011" name="J. Biotechnol.">
        <title>High-quality genome sequence of Pichia pastoris CBS7435.</title>
        <authorList>
            <person name="Kuberl A."/>
            <person name="Schneider J."/>
            <person name="Thallinger G.G."/>
            <person name="Anderl I."/>
            <person name="Wibberg D."/>
            <person name="Hajek T."/>
            <person name="Jaenicke S."/>
            <person name="Brinkrolf K."/>
            <person name="Goesmann A."/>
            <person name="Szczepanowski R."/>
            <person name="Puhler A."/>
            <person name="Schwab H."/>
            <person name="Glieder A."/>
            <person name="Pichler H."/>
        </authorList>
    </citation>
    <scope>NUCLEOTIDE SEQUENCE [LARGE SCALE GENOMIC DNA]</scope>
    <source>
        <strain evidence="3">ATCC 76273 / CBS 7435 / CECT 11047 / NRRL Y-11430 / Wegner 21-1</strain>
    </source>
</reference>
<evidence type="ECO:0000313" key="3">
    <source>
        <dbReference type="Proteomes" id="UP000006853"/>
    </source>
</evidence>
<feature type="domain" description="F-box" evidence="1">
    <location>
        <begin position="1"/>
        <end position="43"/>
    </location>
</feature>
<evidence type="ECO:0000259" key="1">
    <source>
        <dbReference type="PROSITE" id="PS50181"/>
    </source>
</evidence>
<dbReference type="EMBL" id="FR839629">
    <property type="protein sequence ID" value="SCV12089.1"/>
    <property type="molecule type" value="Genomic_DNA"/>
</dbReference>